<reference evidence="5 6" key="1">
    <citation type="submission" date="2021-01" db="EMBL/GenBank/DDBJ databases">
        <title>Whole genome shotgun sequence of Microbispora amethystogenes NBRC 101907.</title>
        <authorList>
            <person name="Komaki H."/>
            <person name="Tamura T."/>
        </authorList>
    </citation>
    <scope>NUCLEOTIDE SEQUENCE [LARGE SCALE GENOMIC DNA]</scope>
    <source>
        <strain evidence="5 6">NBRC 101907</strain>
    </source>
</reference>
<dbReference type="PANTHER" id="PTHR35344">
    <property type="entry name" value="GAS VESICLE STRUCTURAL PROTEIN 2-RELATED"/>
    <property type="match status" value="1"/>
</dbReference>
<comment type="caution">
    <text evidence="5">The sequence shown here is derived from an EMBL/GenBank/DDBJ whole genome shotgun (WGS) entry which is preliminary data.</text>
</comment>
<sequence>MTPDGLPPYAPERSPGRVLAAEGRLPPERVALVDILDRLLAGGVVIAGDIVLSIADIDLVRISLRALLGSVRGTEPFDPLGEPYAERGREADHLRAERWEGDDDGYGW</sequence>
<evidence type="ECO:0000256" key="2">
    <source>
        <dbReference type="ARBA" id="ARBA00035108"/>
    </source>
</evidence>
<keyword evidence="6" id="KW-1185">Reference proteome</keyword>
<evidence type="ECO:0000256" key="3">
    <source>
        <dbReference type="ARBA" id="ARBA00035646"/>
    </source>
</evidence>
<feature type="region of interest" description="Disordered" evidence="4">
    <location>
        <begin position="76"/>
        <end position="108"/>
    </location>
</feature>
<feature type="compositionally biased region" description="Pro residues" evidence="4">
    <location>
        <begin position="1"/>
        <end position="10"/>
    </location>
</feature>
<evidence type="ECO:0000256" key="4">
    <source>
        <dbReference type="SAM" id="MobiDB-lite"/>
    </source>
</evidence>
<dbReference type="InterPro" id="IPR050530">
    <property type="entry name" value="GvpA"/>
</dbReference>
<evidence type="ECO:0008006" key="7">
    <source>
        <dbReference type="Google" id="ProtNLM"/>
    </source>
</evidence>
<comment type="subcellular location">
    <subcellularLocation>
        <location evidence="2">Gas vesicle</location>
    </subcellularLocation>
</comment>
<dbReference type="EMBL" id="BOOB01000059">
    <property type="protein sequence ID" value="GIH36368.1"/>
    <property type="molecule type" value="Genomic_DNA"/>
</dbReference>
<dbReference type="Proteomes" id="UP000651728">
    <property type="component" value="Unassembled WGS sequence"/>
</dbReference>
<evidence type="ECO:0000313" key="6">
    <source>
        <dbReference type="Proteomes" id="UP000651728"/>
    </source>
</evidence>
<feature type="region of interest" description="Disordered" evidence="4">
    <location>
        <begin position="1"/>
        <end position="20"/>
    </location>
</feature>
<proteinExistence type="inferred from homology"/>
<accession>A0ABQ4FNL1</accession>
<evidence type="ECO:0000313" key="5">
    <source>
        <dbReference type="EMBL" id="GIH36368.1"/>
    </source>
</evidence>
<organism evidence="5 6">
    <name type="scientific">Microbispora amethystogenes</name>
    <dbReference type="NCBI Taxonomy" id="1427754"/>
    <lineage>
        <taxon>Bacteria</taxon>
        <taxon>Bacillati</taxon>
        <taxon>Actinomycetota</taxon>
        <taxon>Actinomycetes</taxon>
        <taxon>Streptosporangiales</taxon>
        <taxon>Streptosporangiaceae</taxon>
        <taxon>Microbispora</taxon>
    </lineage>
</organism>
<comment type="similarity">
    <text evidence="3">Belongs to the gas vesicle GvpA family.</text>
</comment>
<dbReference type="InterPro" id="IPR000638">
    <property type="entry name" value="Gas-vesicle_GvpA-like"/>
</dbReference>
<protein>
    <recommendedName>
        <fullName evidence="7">Gas vesicle protein</fullName>
    </recommendedName>
</protein>
<name>A0ABQ4FNL1_9ACTN</name>
<dbReference type="PANTHER" id="PTHR35344:SF4">
    <property type="entry name" value="GAS VESICLE PROTEIN A1"/>
    <property type="match status" value="1"/>
</dbReference>
<dbReference type="RefSeq" id="WP_239101791.1">
    <property type="nucleotide sequence ID" value="NZ_BAABEJ010000028.1"/>
</dbReference>
<dbReference type="Pfam" id="PF00741">
    <property type="entry name" value="Gas_vesicle"/>
    <property type="match status" value="1"/>
</dbReference>
<evidence type="ECO:0000256" key="1">
    <source>
        <dbReference type="ARBA" id="ARBA00022987"/>
    </source>
</evidence>
<feature type="compositionally biased region" description="Basic and acidic residues" evidence="4">
    <location>
        <begin position="84"/>
        <end position="99"/>
    </location>
</feature>
<gene>
    <name evidence="5" type="ORF">Mam01_65320</name>
</gene>
<keyword evidence="1" id="KW-0304">Gas vesicle</keyword>